<organism evidence="3">
    <name type="scientific">Candidatus Thiocaldithrix dubininis</name>
    <dbReference type="NCBI Taxonomy" id="3080823"/>
    <lineage>
        <taxon>Bacteria</taxon>
        <taxon>Pseudomonadati</taxon>
        <taxon>Pseudomonadota</taxon>
        <taxon>Gammaproteobacteria</taxon>
        <taxon>Thiotrichales</taxon>
        <taxon>Thiotrichaceae</taxon>
        <taxon>Candidatus Thiocaldithrix</taxon>
    </lineage>
</organism>
<evidence type="ECO:0000256" key="1">
    <source>
        <dbReference type="SAM" id="MobiDB-lite"/>
    </source>
</evidence>
<feature type="region of interest" description="Disordered" evidence="1">
    <location>
        <begin position="243"/>
        <end position="264"/>
    </location>
</feature>
<evidence type="ECO:0000313" key="3">
    <source>
        <dbReference type="EMBL" id="WGZ91467.1"/>
    </source>
</evidence>
<dbReference type="SUPFAM" id="SSF110997">
    <property type="entry name" value="Sporulation related repeat"/>
    <property type="match status" value="1"/>
</dbReference>
<feature type="compositionally biased region" description="Polar residues" evidence="1">
    <location>
        <begin position="165"/>
        <end position="185"/>
    </location>
</feature>
<proteinExistence type="predicted"/>
<dbReference type="Proteomes" id="UP001300672">
    <property type="component" value="Chromosome"/>
</dbReference>
<dbReference type="PROSITE" id="PS51724">
    <property type="entry name" value="SPOR"/>
    <property type="match status" value="1"/>
</dbReference>
<evidence type="ECO:0000259" key="2">
    <source>
        <dbReference type="PROSITE" id="PS51724"/>
    </source>
</evidence>
<sequence>MDNKATTKRMIGAVVLVLVAALLLAWLLKGKNRDLQNANLNQPAETKTILGFPEVSTDANGKPILVPQDNTATTAGAGTTLDGSNATQPQAIPVETAPVATNTATAPAAGFAVRPTAPAPSESRQVVDTDGQLKNGLGNMGSNDTKAPSTASTTTTTDLTGTETQPLNLPNSESKATGSQAAESASSKDRPAASRNTVSAPEEKRSPRPVLVGEKPVPKATETPAKSMSAIEKAAAEKSLALAKAEKGEKASVVSTKDSETTTDGDYSIQLMASSDKAKAEEVRKSMTAEGYKVALVEAKVDGKAIYRVRVGDYPKKEDAAAAQAKMKERYTKNTYVQNSFVTR</sequence>
<feature type="domain" description="SPOR" evidence="2">
    <location>
        <begin position="261"/>
        <end position="344"/>
    </location>
</feature>
<dbReference type="GO" id="GO:0030428">
    <property type="term" value="C:cell septum"/>
    <property type="evidence" value="ECO:0007669"/>
    <property type="project" value="TreeGrafter"/>
</dbReference>
<reference evidence="3" key="1">
    <citation type="journal article" date="2023" name="Int. J. Mol. Sci.">
        <title>Metagenomics Revealed a New Genus 'Candidatus Thiocaldithrix dubininis' gen. nov., sp. nov. and a New Species 'Candidatus Thiothrix putei' sp. nov. in the Family Thiotrichaceae, Some Members of Which Have Traits of Both Na+- and H+-Motive Energetics.</title>
        <authorList>
            <person name="Ravin N.V."/>
            <person name="Muntyan M.S."/>
            <person name="Smolyakov D.D."/>
            <person name="Rudenko T.S."/>
            <person name="Beletsky A.V."/>
            <person name="Mardanov A.V."/>
            <person name="Grabovich M.Y."/>
        </authorList>
    </citation>
    <scope>NUCLEOTIDE SEQUENCE</scope>
    <source>
        <strain evidence="3">GKL-01</strain>
    </source>
</reference>
<feature type="region of interest" description="Disordered" evidence="1">
    <location>
        <begin position="108"/>
        <end position="229"/>
    </location>
</feature>
<dbReference type="Gene3D" id="3.30.70.1070">
    <property type="entry name" value="Sporulation related repeat"/>
    <property type="match status" value="1"/>
</dbReference>
<dbReference type="GO" id="GO:0032153">
    <property type="term" value="C:cell division site"/>
    <property type="evidence" value="ECO:0007669"/>
    <property type="project" value="TreeGrafter"/>
</dbReference>
<gene>
    <name evidence="3" type="ORF">QJT80_03105</name>
</gene>
<feature type="compositionally biased region" description="Low complexity" evidence="1">
    <location>
        <begin position="150"/>
        <end position="164"/>
    </location>
</feature>
<dbReference type="GO" id="GO:0042834">
    <property type="term" value="F:peptidoglycan binding"/>
    <property type="evidence" value="ECO:0007669"/>
    <property type="project" value="InterPro"/>
</dbReference>
<dbReference type="PANTHER" id="PTHR38687">
    <property type="entry name" value="CELL DIVISION PROTEIN DEDD-RELATED"/>
    <property type="match status" value="1"/>
</dbReference>
<dbReference type="InterPro" id="IPR007730">
    <property type="entry name" value="SPOR-like_dom"/>
</dbReference>
<dbReference type="InterPro" id="IPR036680">
    <property type="entry name" value="SPOR-like_sf"/>
</dbReference>
<dbReference type="GO" id="GO:0032506">
    <property type="term" value="P:cytokinetic process"/>
    <property type="evidence" value="ECO:0007669"/>
    <property type="project" value="TreeGrafter"/>
</dbReference>
<dbReference type="KEGG" id="tdu:QJT80_03105"/>
<dbReference type="InterPro" id="IPR052521">
    <property type="entry name" value="Cell_div_SPOR-domain"/>
</dbReference>
<accession>A0AA95H5U9</accession>
<feature type="compositionally biased region" description="Polar residues" evidence="1">
    <location>
        <begin position="140"/>
        <end position="149"/>
    </location>
</feature>
<dbReference type="AlphaFoldDB" id="A0AA95H5U9"/>
<dbReference type="EMBL" id="CP124755">
    <property type="protein sequence ID" value="WGZ91467.1"/>
    <property type="molecule type" value="Genomic_DNA"/>
</dbReference>
<name>A0AA95H5U9_9GAMM</name>
<protein>
    <submittedName>
        <fullName evidence="3">SPOR domain-containing protein</fullName>
    </submittedName>
</protein>
<reference evidence="3" key="2">
    <citation type="submission" date="2023-04" db="EMBL/GenBank/DDBJ databases">
        <authorList>
            <person name="Beletskiy A.V."/>
            <person name="Mardanov A.V."/>
            <person name="Ravin N.V."/>
        </authorList>
    </citation>
    <scope>NUCLEOTIDE SEQUENCE</scope>
    <source>
        <strain evidence="3">GKL-01</strain>
    </source>
</reference>
<dbReference type="PANTHER" id="PTHR38687:SF1">
    <property type="entry name" value="CELL DIVISION PROTEIN DEDD"/>
    <property type="match status" value="1"/>
</dbReference>
<dbReference type="Pfam" id="PF05036">
    <property type="entry name" value="SPOR"/>
    <property type="match status" value="1"/>
</dbReference>